<feature type="chain" id="PRO_5034915938" evidence="1">
    <location>
        <begin position="22"/>
        <end position="111"/>
    </location>
</feature>
<keyword evidence="1" id="KW-0732">Signal</keyword>
<proteinExistence type="predicted"/>
<dbReference type="Proteomes" id="UP000664521">
    <property type="component" value="Unassembled WGS sequence"/>
</dbReference>
<comment type="caution">
    <text evidence="2">The sequence shown here is derived from an EMBL/GenBank/DDBJ whole genome shotgun (WGS) entry which is preliminary data.</text>
</comment>
<organism evidence="2 3">
    <name type="scientific">Heterodermia speciosa</name>
    <dbReference type="NCBI Taxonomy" id="116794"/>
    <lineage>
        <taxon>Eukaryota</taxon>
        <taxon>Fungi</taxon>
        <taxon>Dikarya</taxon>
        <taxon>Ascomycota</taxon>
        <taxon>Pezizomycotina</taxon>
        <taxon>Lecanoromycetes</taxon>
        <taxon>OSLEUM clade</taxon>
        <taxon>Lecanoromycetidae</taxon>
        <taxon>Caliciales</taxon>
        <taxon>Physciaceae</taxon>
        <taxon>Heterodermia</taxon>
    </lineage>
</organism>
<evidence type="ECO:0000313" key="2">
    <source>
        <dbReference type="EMBL" id="CAF9941128.1"/>
    </source>
</evidence>
<protein>
    <submittedName>
        <fullName evidence="2">Uncharacterized protein</fullName>
    </submittedName>
</protein>
<name>A0A8H3J5I9_9LECA</name>
<feature type="signal peptide" evidence="1">
    <location>
        <begin position="1"/>
        <end position="21"/>
    </location>
</feature>
<evidence type="ECO:0000256" key="1">
    <source>
        <dbReference type="SAM" id="SignalP"/>
    </source>
</evidence>
<accession>A0A8H3J5I9</accession>
<reference evidence="2" key="1">
    <citation type="submission" date="2021-03" db="EMBL/GenBank/DDBJ databases">
        <authorList>
            <person name="Tagirdzhanova G."/>
        </authorList>
    </citation>
    <scope>NUCLEOTIDE SEQUENCE</scope>
</reference>
<keyword evidence="3" id="KW-1185">Reference proteome</keyword>
<sequence>MIHQRFSTAILFLSLASIALCFDTLYGSISAEDAMNWIQQSPPAADGGDATIRWFWNMDDVRIDPRRKAAANPVHDIHTPWLDPVSAGQLLMSGCGGESKASGSSDDLGAD</sequence>
<dbReference type="OrthoDB" id="10381146at2759"/>
<dbReference type="AlphaFoldDB" id="A0A8H3J5I9"/>
<dbReference type="EMBL" id="CAJPDS010000176">
    <property type="protein sequence ID" value="CAF9941128.1"/>
    <property type="molecule type" value="Genomic_DNA"/>
</dbReference>
<gene>
    <name evidence="2" type="ORF">HETSPECPRED_002878</name>
</gene>
<evidence type="ECO:0000313" key="3">
    <source>
        <dbReference type="Proteomes" id="UP000664521"/>
    </source>
</evidence>